<evidence type="ECO:0000256" key="1">
    <source>
        <dbReference type="ARBA" id="ARBA00004502"/>
    </source>
</evidence>
<dbReference type="SUPFAM" id="SSF51735">
    <property type="entry name" value="NAD(P)-binding Rossmann-fold domains"/>
    <property type="match status" value="1"/>
</dbReference>
<dbReference type="InterPro" id="IPR050700">
    <property type="entry name" value="YIM1/Zinc_Alcohol_DH_Fams"/>
</dbReference>
<comment type="similarity">
    <text evidence="3">Belongs to the YIM1 family.</text>
</comment>
<dbReference type="SMART" id="SM00829">
    <property type="entry name" value="PKS_ER"/>
    <property type="match status" value="1"/>
</dbReference>
<evidence type="ECO:0000259" key="4">
    <source>
        <dbReference type="SMART" id="SM00829"/>
    </source>
</evidence>
<dbReference type="EMBL" id="JAIHNG010000164">
    <property type="protein sequence ID" value="KAI5949186.1"/>
    <property type="molecule type" value="Genomic_DNA"/>
</dbReference>
<dbReference type="Pfam" id="PF13602">
    <property type="entry name" value="ADH_zinc_N_2"/>
    <property type="match status" value="1"/>
</dbReference>
<dbReference type="InterPro" id="IPR036291">
    <property type="entry name" value="NAD(P)-bd_dom_sf"/>
</dbReference>
<dbReference type="Proteomes" id="UP001204833">
    <property type="component" value="Unassembled WGS sequence"/>
</dbReference>
<comment type="subcellular location">
    <subcellularLocation>
        <location evidence="1">Lipid droplet</location>
    </subcellularLocation>
</comment>
<evidence type="ECO:0000313" key="5">
    <source>
        <dbReference type="EMBL" id="KAI5949186.1"/>
    </source>
</evidence>
<reference evidence="5 6" key="1">
    <citation type="journal article" date="2022" name="DNA Res.">
        <title>Genome analysis of five recently described species of the CUG-Ser clade uncovers Candida theae as a new hybrid lineage with pathogenic potential in the Candida parapsilosis species complex.</title>
        <authorList>
            <person name="Mixao V."/>
            <person name="Del Olmo V."/>
            <person name="Hegedusova E."/>
            <person name="Saus E."/>
            <person name="Pryszcz L."/>
            <person name="Cillingova A."/>
            <person name="Nosek J."/>
            <person name="Gabaldon T."/>
        </authorList>
    </citation>
    <scope>NUCLEOTIDE SEQUENCE [LARGE SCALE GENOMIC DNA]</scope>
    <source>
        <strain evidence="5 6">CBS 12239</strain>
    </source>
</reference>
<dbReference type="InterPro" id="IPR011032">
    <property type="entry name" value="GroES-like_sf"/>
</dbReference>
<dbReference type="RefSeq" id="XP_051606696.1">
    <property type="nucleotide sequence ID" value="XM_051754330.1"/>
</dbReference>
<dbReference type="InterPro" id="IPR020843">
    <property type="entry name" value="ER"/>
</dbReference>
<dbReference type="Gene3D" id="3.90.180.10">
    <property type="entry name" value="Medium-chain alcohol dehydrogenases, catalytic domain"/>
    <property type="match status" value="1"/>
</dbReference>
<dbReference type="AlphaFoldDB" id="A0AAD5BAZ6"/>
<dbReference type="GO" id="GO:0005739">
    <property type="term" value="C:mitochondrion"/>
    <property type="evidence" value="ECO:0007669"/>
    <property type="project" value="TreeGrafter"/>
</dbReference>
<evidence type="ECO:0000256" key="2">
    <source>
        <dbReference type="ARBA" id="ARBA00022677"/>
    </source>
</evidence>
<proteinExistence type="inferred from homology"/>
<evidence type="ECO:0000256" key="3">
    <source>
        <dbReference type="ARBA" id="ARBA00038249"/>
    </source>
</evidence>
<dbReference type="InterPro" id="IPR013154">
    <property type="entry name" value="ADH-like_N"/>
</dbReference>
<dbReference type="SUPFAM" id="SSF50129">
    <property type="entry name" value="GroES-like"/>
    <property type="match status" value="1"/>
</dbReference>
<name>A0AAD5BAZ6_9ASCO</name>
<evidence type="ECO:0000313" key="6">
    <source>
        <dbReference type="Proteomes" id="UP001204833"/>
    </source>
</evidence>
<keyword evidence="2" id="KW-0551">Lipid droplet</keyword>
<dbReference type="GeneID" id="76152828"/>
<protein>
    <recommendedName>
        <fullName evidence="4">Enoyl reductase (ER) domain-containing protein</fullName>
    </recommendedName>
</protein>
<dbReference type="Gene3D" id="3.40.50.720">
    <property type="entry name" value="NAD(P)-binding Rossmann-like Domain"/>
    <property type="match status" value="1"/>
</dbReference>
<dbReference type="GO" id="GO:0016491">
    <property type="term" value="F:oxidoreductase activity"/>
    <property type="evidence" value="ECO:0007669"/>
    <property type="project" value="InterPro"/>
</dbReference>
<keyword evidence="6" id="KW-1185">Reference proteome</keyword>
<comment type="caution">
    <text evidence="5">The sequence shown here is derived from an EMBL/GenBank/DDBJ whole genome shotgun (WGS) entry which is preliminary data.</text>
</comment>
<dbReference type="Pfam" id="PF08240">
    <property type="entry name" value="ADH_N"/>
    <property type="match status" value="1"/>
</dbReference>
<sequence length="365" mass="40441">MALNTPSIKYKAHAYKSNRTPIQIVDETIDLVRKPNGEYVAPRGRILVKINYASLNPVDYKVYKKTPWISSFYNSKKGFGKDFSGQVVSIGANTDTNVKVGDLVQGLNWPIWGGGSCAQYLLVNPFWSPITTVPTNIDLIEAASFPLVLGTAMQMTRKMKLRDSKVLVIGAGTSVGRYVVQLARIGGAKEIVTTNSNKTSDLIRDLGATSQIDYHKYPNYLTPVLESVKSSGQFDYILDCWGTGDLFPEIDHVIKKGGIYYTIVGDDANSPIGAVKSSFRVVKSFLGLTKYNYRLGLLSSNFENKGWIESARDLLQDGKIQIFVDSVYPFGELREAIDKLESGRAQGKIVLEVEKPSQENQNPFE</sequence>
<gene>
    <name evidence="5" type="ORF">KGF57_004784</name>
</gene>
<dbReference type="GO" id="GO:0005811">
    <property type="term" value="C:lipid droplet"/>
    <property type="evidence" value="ECO:0007669"/>
    <property type="project" value="UniProtKB-SubCell"/>
</dbReference>
<dbReference type="PANTHER" id="PTHR11695">
    <property type="entry name" value="ALCOHOL DEHYDROGENASE RELATED"/>
    <property type="match status" value="1"/>
</dbReference>
<feature type="domain" description="Enoyl reductase (ER)" evidence="4">
    <location>
        <begin position="27"/>
        <end position="351"/>
    </location>
</feature>
<accession>A0AAD5BAZ6</accession>
<dbReference type="PANTHER" id="PTHR11695:SF294">
    <property type="entry name" value="RETICULON-4-INTERACTING PROTEIN 1, MITOCHONDRIAL"/>
    <property type="match status" value="1"/>
</dbReference>
<organism evidence="5 6">
    <name type="scientific">Candida theae</name>
    <dbReference type="NCBI Taxonomy" id="1198502"/>
    <lineage>
        <taxon>Eukaryota</taxon>
        <taxon>Fungi</taxon>
        <taxon>Dikarya</taxon>
        <taxon>Ascomycota</taxon>
        <taxon>Saccharomycotina</taxon>
        <taxon>Pichiomycetes</taxon>
        <taxon>Debaryomycetaceae</taxon>
        <taxon>Candida/Lodderomyces clade</taxon>
        <taxon>Candida</taxon>
    </lineage>
</organism>